<evidence type="ECO:0008006" key="10">
    <source>
        <dbReference type="Google" id="ProtNLM"/>
    </source>
</evidence>
<dbReference type="STRING" id="1121448.DGI_0794"/>
<organism evidence="8 9">
    <name type="scientific">Megalodesulfovibrio gigas (strain ATCC 19364 / DSM 1382 / NCIMB 9332 / VKM B-1759)</name>
    <name type="common">Desulfovibrio gigas</name>
    <dbReference type="NCBI Taxonomy" id="1121448"/>
    <lineage>
        <taxon>Bacteria</taxon>
        <taxon>Pseudomonadati</taxon>
        <taxon>Thermodesulfobacteriota</taxon>
        <taxon>Desulfovibrionia</taxon>
        <taxon>Desulfovibrionales</taxon>
        <taxon>Desulfovibrionaceae</taxon>
        <taxon>Megalodesulfovibrio</taxon>
    </lineage>
</organism>
<evidence type="ECO:0000256" key="2">
    <source>
        <dbReference type="ARBA" id="ARBA00005779"/>
    </source>
</evidence>
<evidence type="ECO:0000256" key="6">
    <source>
        <dbReference type="ARBA" id="ARBA00023136"/>
    </source>
</evidence>
<dbReference type="KEGG" id="dgg:DGI_0794"/>
<dbReference type="EMBL" id="CP006585">
    <property type="protein sequence ID" value="AGW12689.1"/>
    <property type="molecule type" value="Genomic_DNA"/>
</dbReference>
<sequence length="281" mass="30007">MELLDGLLTGLIYILAAFALFYAGKWVHDFIHTEFSLPEELFVKDNPAMALSVVGYYAGLTLAIGGALTGPSRGLWRDLLDILLFGGLGVVLLNISWYVCDLFILRGFRASVEILRDRNQGAGAVAGASMVASGFILFGSLQGDGGVFSAIIFWGLGQALLVLASWVYEWITPYSVRQEMEKDNVAVGVAAAGALVGMGMVVGLAAEGDFVSWGVSLPHYLAYAIIGLAMLPAVRWLTDKVLVPGHCLSHELTGQETPNMGAAYTEAFAYIAAAAFISWCV</sequence>
<evidence type="ECO:0000256" key="4">
    <source>
        <dbReference type="ARBA" id="ARBA00022692"/>
    </source>
</evidence>
<keyword evidence="9" id="KW-1185">Reference proteome</keyword>
<evidence type="ECO:0000313" key="8">
    <source>
        <dbReference type="EMBL" id="AGW12689.1"/>
    </source>
</evidence>
<feature type="transmembrane region" description="Helical" evidence="7">
    <location>
        <begin position="6"/>
        <end position="27"/>
    </location>
</feature>
<protein>
    <recommendedName>
        <fullName evidence="10">DUF350 domain-containing protein</fullName>
    </recommendedName>
</protein>
<feature type="transmembrane region" description="Helical" evidence="7">
    <location>
        <begin position="48"/>
        <end position="70"/>
    </location>
</feature>
<name>T2G940_MEGG1</name>
<dbReference type="HOGENOM" id="CLU_079328_0_0_7"/>
<gene>
    <name evidence="8" type="ORF">DGI_0794</name>
</gene>
<dbReference type="PANTHER" id="PTHR40043">
    <property type="entry name" value="UPF0719 INNER MEMBRANE PROTEIN YJFL"/>
    <property type="match status" value="1"/>
</dbReference>
<proteinExistence type="inferred from homology"/>
<accession>T2G940</accession>
<evidence type="ECO:0000256" key="3">
    <source>
        <dbReference type="ARBA" id="ARBA00022475"/>
    </source>
</evidence>
<keyword evidence="4 7" id="KW-0812">Transmembrane</keyword>
<keyword evidence="6 7" id="KW-0472">Membrane</keyword>
<dbReference type="AlphaFoldDB" id="T2G940"/>
<dbReference type="Pfam" id="PF03994">
    <property type="entry name" value="DUF350"/>
    <property type="match status" value="2"/>
</dbReference>
<keyword evidence="3" id="KW-1003">Cell membrane</keyword>
<feature type="transmembrane region" description="Helical" evidence="7">
    <location>
        <begin position="121"/>
        <end position="141"/>
    </location>
</feature>
<evidence type="ECO:0000256" key="7">
    <source>
        <dbReference type="SAM" id="Phobius"/>
    </source>
</evidence>
<feature type="transmembrane region" description="Helical" evidence="7">
    <location>
        <begin position="217"/>
        <end position="237"/>
    </location>
</feature>
<feature type="transmembrane region" description="Helical" evidence="7">
    <location>
        <begin position="147"/>
        <end position="171"/>
    </location>
</feature>
<reference evidence="9" key="2">
    <citation type="submission" date="2013-07" db="EMBL/GenBank/DDBJ databases">
        <authorList>
            <person name="Morais-Silva F.O."/>
            <person name="Rezende A.M."/>
            <person name="Pimentel C."/>
            <person name="Resende D.M."/>
            <person name="Santos C.I."/>
            <person name="Clemente C."/>
            <person name="de Oliveira L.M."/>
            <person name="da Silva S.M."/>
            <person name="Costa D.A."/>
            <person name="Varela-Raposo A."/>
            <person name="Horacio E.C.A."/>
            <person name="Matos M."/>
            <person name="Flores O."/>
            <person name="Ruiz J.C."/>
            <person name="Rodrigues-Pousada C."/>
        </authorList>
    </citation>
    <scope>NUCLEOTIDE SEQUENCE [LARGE SCALE GENOMIC DNA]</scope>
    <source>
        <strain evidence="9">ATCC 19364 / DSM 1382 / NCIMB 9332 / VKM B-1759</strain>
    </source>
</reference>
<dbReference type="PATRIC" id="fig|1121448.10.peg.795"/>
<evidence type="ECO:0000313" key="9">
    <source>
        <dbReference type="Proteomes" id="UP000016587"/>
    </source>
</evidence>
<reference evidence="8 9" key="1">
    <citation type="journal article" date="2013" name="J. Bacteriol.">
        <title>Roles of HynAB and Ech, the only two hydrogenases found in the model sulfate reducer Desulfovibrio gigas.</title>
        <authorList>
            <person name="Morais-Silva F.O."/>
            <person name="Santos C.I."/>
            <person name="Rodrigues R."/>
            <person name="Pereira I.A."/>
            <person name="Rodrigues-Pousada C."/>
        </authorList>
    </citation>
    <scope>NUCLEOTIDE SEQUENCE [LARGE SCALE GENOMIC DNA]</scope>
    <source>
        <strain evidence="9">ATCC 19364 / DSM 1382 / NCIMB 9332 / VKM B-1759</strain>
    </source>
</reference>
<comment type="similarity">
    <text evidence="2">Belongs to the UPF0719 family.</text>
</comment>
<comment type="subcellular location">
    <subcellularLocation>
        <location evidence="1">Cell membrane</location>
        <topology evidence="1">Multi-pass membrane protein</topology>
    </subcellularLocation>
</comment>
<evidence type="ECO:0000256" key="1">
    <source>
        <dbReference type="ARBA" id="ARBA00004651"/>
    </source>
</evidence>
<evidence type="ECO:0000256" key="5">
    <source>
        <dbReference type="ARBA" id="ARBA00022989"/>
    </source>
</evidence>
<feature type="transmembrane region" description="Helical" evidence="7">
    <location>
        <begin position="183"/>
        <end position="205"/>
    </location>
</feature>
<dbReference type="GO" id="GO:0005886">
    <property type="term" value="C:plasma membrane"/>
    <property type="evidence" value="ECO:0007669"/>
    <property type="project" value="UniProtKB-SubCell"/>
</dbReference>
<dbReference type="InterPro" id="IPR007140">
    <property type="entry name" value="DUF350"/>
</dbReference>
<dbReference type="eggNOG" id="COG3766">
    <property type="taxonomic scope" value="Bacteria"/>
</dbReference>
<keyword evidence="5 7" id="KW-1133">Transmembrane helix</keyword>
<dbReference type="PANTHER" id="PTHR40043:SF1">
    <property type="entry name" value="UPF0719 INNER MEMBRANE PROTEIN YJFL"/>
    <property type="match status" value="1"/>
</dbReference>
<feature type="transmembrane region" description="Helical" evidence="7">
    <location>
        <begin position="82"/>
        <end position="100"/>
    </location>
</feature>
<dbReference type="Proteomes" id="UP000016587">
    <property type="component" value="Chromosome"/>
</dbReference>